<keyword evidence="7" id="KW-0496">Mitochondrion</keyword>
<reference evidence="9 10" key="1">
    <citation type="submission" date="2022-05" db="EMBL/GenBank/DDBJ databases">
        <authorList>
            <consortium name="Genoscope - CEA"/>
            <person name="William W."/>
        </authorList>
    </citation>
    <scope>NUCLEOTIDE SEQUENCE [LARGE SCALE GENOMIC DNA]</scope>
</reference>
<dbReference type="PANTHER" id="PTHR14360">
    <property type="entry name" value="PROTEIN FMP32, MITOCHONDRIAL"/>
    <property type="match status" value="1"/>
</dbReference>
<evidence type="ECO:0000256" key="2">
    <source>
        <dbReference type="ARBA" id="ARBA00004370"/>
    </source>
</evidence>
<evidence type="ECO:0000256" key="8">
    <source>
        <dbReference type="ARBA" id="ARBA00023136"/>
    </source>
</evidence>
<evidence type="ECO:0000256" key="6">
    <source>
        <dbReference type="ARBA" id="ARBA00023054"/>
    </source>
</evidence>
<evidence type="ECO:0000256" key="3">
    <source>
        <dbReference type="ARBA" id="ARBA00007224"/>
    </source>
</evidence>
<gene>
    <name evidence="9" type="ORF">PLOB_00025885</name>
</gene>
<evidence type="ECO:0000313" key="10">
    <source>
        <dbReference type="Proteomes" id="UP001159405"/>
    </source>
</evidence>
<dbReference type="InterPro" id="IPR024461">
    <property type="entry name" value="CCDC90-like"/>
</dbReference>
<comment type="similarity">
    <text evidence="3">Belongs to the CCDC90 family.</text>
</comment>
<sequence>GSWKRSKSNSSYITPGGIIFHFDTHKLVKRLQDNGFSEVQAESLTASLVDIITSSVHSVANSTVSKIDQERLEVKFNAMVDTVRNEMFLLEQGKFSRIQEENQKLRDEVASLKGILQVTKHEFLSIKLCKVTLFKHGISFRYIFTLKYRKNNFLTNLKSKIKTKIKEMKRKHLLFKEAVCKNRISLIKLFLAVRDQRIKDAENRIETEVAKLGTQLEAQKLDLIKYIVGKII</sequence>
<name>A0ABN8RRV4_9CNID</name>
<organism evidence="9 10">
    <name type="scientific">Porites lobata</name>
    <dbReference type="NCBI Taxonomy" id="104759"/>
    <lineage>
        <taxon>Eukaryota</taxon>
        <taxon>Metazoa</taxon>
        <taxon>Cnidaria</taxon>
        <taxon>Anthozoa</taxon>
        <taxon>Hexacorallia</taxon>
        <taxon>Scleractinia</taxon>
        <taxon>Fungiina</taxon>
        <taxon>Poritidae</taxon>
        <taxon>Porites</taxon>
    </lineage>
</organism>
<keyword evidence="8" id="KW-0472">Membrane</keyword>
<comment type="caution">
    <text evidence="9">The sequence shown here is derived from an EMBL/GenBank/DDBJ whole genome shotgun (WGS) entry which is preliminary data.</text>
</comment>
<keyword evidence="10" id="KW-1185">Reference proteome</keyword>
<dbReference type="Proteomes" id="UP001159405">
    <property type="component" value="Unassembled WGS sequence"/>
</dbReference>
<evidence type="ECO:0000256" key="5">
    <source>
        <dbReference type="ARBA" id="ARBA00022989"/>
    </source>
</evidence>
<evidence type="ECO:0000256" key="7">
    <source>
        <dbReference type="ARBA" id="ARBA00023128"/>
    </source>
</evidence>
<evidence type="ECO:0000256" key="1">
    <source>
        <dbReference type="ARBA" id="ARBA00004173"/>
    </source>
</evidence>
<dbReference type="PANTHER" id="PTHR14360:SF1">
    <property type="entry name" value="PROTEIN FMP32, MITOCHONDRIAL"/>
    <property type="match status" value="1"/>
</dbReference>
<evidence type="ECO:0000313" key="9">
    <source>
        <dbReference type="EMBL" id="CAH3181838.1"/>
    </source>
</evidence>
<feature type="non-terminal residue" evidence="9">
    <location>
        <position position="232"/>
    </location>
</feature>
<keyword evidence="6" id="KW-0175">Coiled coil</keyword>
<evidence type="ECO:0000256" key="4">
    <source>
        <dbReference type="ARBA" id="ARBA00022692"/>
    </source>
</evidence>
<feature type="non-terminal residue" evidence="9">
    <location>
        <position position="1"/>
    </location>
</feature>
<protein>
    <submittedName>
        <fullName evidence="9">Uncharacterized protein</fullName>
    </submittedName>
</protein>
<accession>A0ABN8RRV4</accession>
<dbReference type="EMBL" id="CALNXK010000307">
    <property type="protein sequence ID" value="CAH3181838.1"/>
    <property type="molecule type" value="Genomic_DNA"/>
</dbReference>
<proteinExistence type="inferred from homology"/>
<keyword evidence="4" id="KW-0812">Transmembrane</keyword>
<dbReference type="Gene3D" id="1.20.5.340">
    <property type="match status" value="1"/>
</dbReference>
<comment type="subcellular location">
    <subcellularLocation>
        <location evidence="2">Membrane</location>
    </subcellularLocation>
    <subcellularLocation>
        <location evidence="1">Mitochondrion</location>
    </subcellularLocation>
</comment>
<keyword evidence="5" id="KW-1133">Transmembrane helix</keyword>
<dbReference type="Pfam" id="PF07798">
    <property type="entry name" value="CCDC90-like"/>
    <property type="match status" value="1"/>
</dbReference>